<keyword evidence="8" id="KW-0472">Membrane</keyword>
<evidence type="ECO:0000256" key="7">
    <source>
        <dbReference type="RuleBase" id="RU000461"/>
    </source>
</evidence>
<evidence type="ECO:0000313" key="10">
    <source>
        <dbReference type="Proteomes" id="UP001303889"/>
    </source>
</evidence>
<comment type="similarity">
    <text evidence="2 7">Belongs to the cytochrome P450 family.</text>
</comment>
<evidence type="ECO:0000256" key="1">
    <source>
        <dbReference type="ARBA" id="ARBA00001971"/>
    </source>
</evidence>
<name>A0AAN6RUP9_9PEZI</name>
<dbReference type="InterPro" id="IPR050121">
    <property type="entry name" value="Cytochrome_P450_monoxygenase"/>
</dbReference>
<keyword evidence="4 6" id="KW-0479">Metal-binding</keyword>
<dbReference type="InterPro" id="IPR036396">
    <property type="entry name" value="Cyt_P450_sf"/>
</dbReference>
<dbReference type="GO" id="GO:0004497">
    <property type="term" value="F:monooxygenase activity"/>
    <property type="evidence" value="ECO:0007669"/>
    <property type="project" value="UniProtKB-KW"/>
</dbReference>
<evidence type="ECO:0000256" key="2">
    <source>
        <dbReference type="ARBA" id="ARBA00010617"/>
    </source>
</evidence>
<keyword evidence="7" id="KW-0560">Oxidoreductase</keyword>
<evidence type="ECO:0000256" key="8">
    <source>
        <dbReference type="SAM" id="Phobius"/>
    </source>
</evidence>
<dbReference type="GO" id="GO:0016705">
    <property type="term" value="F:oxidoreductase activity, acting on paired donors, with incorporation or reduction of molecular oxygen"/>
    <property type="evidence" value="ECO:0007669"/>
    <property type="project" value="InterPro"/>
</dbReference>
<dbReference type="EMBL" id="MU855461">
    <property type="protein sequence ID" value="KAK3903228.1"/>
    <property type="molecule type" value="Genomic_DNA"/>
</dbReference>
<dbReference type="SUPFAM" id="SSF48264">
    <property type="entry name" value="Cytochrome P450"/>
    <property type="match status" value="1"/>
</dbReference>
<comment type="caution">
    <text evidence="9">The sequence shown here is derived from an EMBL/GenBank/DDBJ whole genome shotgun (WGS) entry which is preliminary data.</text>
</comment>
<keyword evidence="8" id="KW-0812">Transmembrane</keyword>
<evidence type="ECO:0000256" key="5">
    <source>
        <dbReference type="ARBA" id="ARBA00023004"/>
    </source>
</evidence>
<organism evidence="9 10">
    <name type="scientific">Staphylotrichum tortipilum</name>
    <dbReference type="NCBI Taxonomy" id="2831512"/>
    <lineage>
        <taxon>Eukaryota</taxon>
        <taxon>Fungi</taxon>
        <taxon>Dikarya</taxon>
        <taxon>Ascomycota</taxon>
        <taxon>Pezizomycotina</taxon>
        <taxon>Sordariomycetes</taxon>
        <taxon>Sordariomycetidae</taxon>
        <taxon>Sordariales</taxon>
        <taxon>Chaetomiaceae</taxon>
        <taxon>Staphylotrichum</taxon>
    </lineage>
</organism>
<accession>A0AAN6RUP9</accession>
<evidence type="ECO:0000313" key="9">
    <source>
        <dbReference type="EMBL" id="KAK3903228.1"/>
    </source>
</evidence>
<feature type="transmembrane region" description="Helical" evidence="8">
    <location>
        <begin position="36"/>
        <end position="58"/>
    </location>
</feature>
<evidence type="ECO:0000256" key="3">
    <source>
        <dbReference type="ARBA" id="ARBA00022617"/>
    </source>
</evidence>
<keyword evidence="3 6" id="KW-0349">Heme</keyword>
<keyword evidence="10" id="KW-1185">Reference proteome</keyword>
<proteinExistence type="inferred from homology"/>
<dbReference type="PROSITE" id="PS00086">
    <property type="entry name" value="CYTOCHROME_P450"/>
    <property type="match status" value="1"/>
</dbReference>
<dbReference type="GO" id="GO:0020037">
    <property type="term" value="F:heme binding"/>
    <property type="evidence" value="ECO:0007669"/>
    <property type="project" value="InterPro"/>
</dbReference>
<dbReference type="PRINTS" id="PR00463">
    <property type="entry name" value="EP450I"/>
</dbReference>
<dbReference type="InterPro" id="IPR002401">
    <property type="entry name" value="Cyt_P450_E_grp-I"/>
</dbReference>
<dbReference type="Pfam" id="PF00067">
    <property type="entry name" value="p450"/>
    <property type="match status" value="1"/>
</dbReference>
<gene>
    <name evidence="9" type="ORF">C8A05DRAFT_33041</name>
</gene>
<feature type="binding site" description="axial binding residue" evidence="6">
    <location>
        <position position="548"/>
    </location>
    <ligand>
        <name>heme</name>
        <dbReference type="ChEBI" id="CHEBI:30413"/>
    </ligand>
    <ligandPart>
        <name>Fe</name>
        <dbReference type="ChEBI" id="CHEBI:18248"/>
    </ligandPart>
</feature>
<sequence>MAYTLLAALGVVVAVALYRTIAGLRKNIAKARKTGLVYIVTPVSPISLAWQLTFWIWVPLIKLLPKSQWERWLFVMLPEWGYSTGQKHFEMLGSETFLVASPTTLQLYTQSAEVIHTMTQRREIFPKDVAKYTVLDMFGSNVLTTEGALWRMHRKITSASFNEKNAAHTFAEAISQTRGMLDMWFGPEGEKTGRTGPIRTLEHDTMTWALNIIGYVGFGLRLLWPGQSLPKDIDPRLAKYGSLKPPAGHTLTFADSVALTLERIVSIMILPESILRILPFKFAREAYKGKINYLQYMDEFLRDKADETLAGAPPSEGMDIMGHLVQSSYTPTTTTLPSQKKSTPTHPKLTDSEIIGNAFIMIVAGHETTANTLHFTLLELANNPAAQRRLQRDIDALLGTSDPSTWDYERLVSPLLASHVGACVNETLRLMPPVTGIPKVVTPEQDQVITIDGKTHVLPAGLACTLVAVCAQRNPRWWPTRPSERTGKADDLDEFLPERWYRVRKDAEEEKEEVGEDYGGFQGSDVSAALYRPVRGSYIPFSDGPRSCLGRRIAMVEMGAVLAVIFQGYSIELDVGEWAGEKEVEGMGAEERREVYRKAQEKSRAVIREADSILTLKLHGGRHVPVRFVKRGGERFVSDPMLS</sequence>
<dbReference type="PANTHER" id="PTHR24305:SF166">
    <property type="entry name" value="CYTOCHROME P450 12A4, MITOCHONDRIAL-RELATED"/>
    <property type="match status" value="1"/>
</dbReference>
<keyword evidence="8" id="KW-1133">Transmembrane helix</keyword>
<keyword evidence="7" id="KW-0503">Monooxygenase</keyword>
<dbReference type="GO" id="GO:0005506">
    <property type="term" value="F:iron ion binding"/>
    <property type="evidence" value="ECO:0007669"/>
    <property type="project" value="InterPro"/>
</dbReference>
<dbReference type="CDD" id="cd11070">
    <property type="entry name" value="CYP56-like"/>
    <property type="match status" value="1"/>
</dbReference>
<comment type="cofactor">
    <cofactor evidence="1 6">
        <name>heme</name>
        <dbReference type="ChEBI" id="CHEBI:30413"/>
    </cofactor>
</comment>
<protein>
    <submittedName>
        <fullName evidence="9">Cytochrome P450</fullName>
    </submittedName>
</protein>
<keyword evidence="5 6" id="KW-0408">Iron</keyword>
<dbReference type="Proteomes" id="UP001303889">
    <property type="component" value="Unassembled WGS sequence"/>
</dbReference>
<reference evidence="9" key="2">
    <citation type="submission" date="2023-05" db="EMBL/GenBank/DDBJ databases">
        <authorList>
            <consortium name="Lawrence Berkeley National Laboratory"/>
            <person name="Steindorff A."/>
            <person name="Hensen N."/>
            <person name="Bonometti L."/>
            <person name="Westerberg I."/>
            <person name="Brannstrom I.O."/>
            <person name="Guillou S."/>
            <person name="Cros-Aarteil S."/>
            <person name="Calhoun S."/>
            <person name="Haridas S."/>
            <person name="Kuo A."/>
            <person name="Mondo S."/>
            <person name="Pangilinan J."/>
            <person name="Riley R."/>
            <person name="Labutti K."/>
            <person name="Andreopoulos B."/>
            <person name="Lipzen A."/>
            <person name="Chen C."/>
            <person name="Yanf M."/>
            <person name="Daum C."/>
            <person name="Ng V."/>
            <person name="Clum A."/>
            <person name="Ohm R."/>
            <person name="Martin F."/>
            <person name="Silar P."/>
            <person name="Natvig D."/>
            <person name="Lalanne C."/>
            <person name="Gautier V."/>
            <person name="Ament-Velasquez S.L."/>
            <person name="Kruys A."/>
            <person name="Hutchinson M.I."/>
            <person name="Powell A.J."/>
            <person name="Barry K."/>
            <person name="Miller A.N."/>
            <person name="Grigoriev I.V."/>
            <person name="Debuchy R."/>
            <person name="Gladieux P."/>
            <person name="Thoren M.H."/>
            <person name="Johannesson H."/>
        </authorList>
    </citation>
    <scope>NUCLEOTIDE SEQUENCE</scope>
    <source>
        <strain evidence="9">CBS 103.79</strain>
    </source>
</reference>
<dbReference type="Gene3D" id="1.10.630.10">
    <property type="entry name" value="Cytochrome P450"/>
    <property type="match status" value="1"/>
</dbReference>
<evidence type="ECO:0000256" key="4">
    <source>
        <dbReference type="ARBA" id="ARBA00022723"/>
    </source>
</evidence>
<reference evidence="9" key="1">
    <citation type="journal article" date="2023" name="Mol. Phylogenet. Evol.">
        <title>Genome-scale phylogeny and comparative genomics of the fungal order Sordariales.</title>
        <authorList>
            <person name="Hensen N."/>
            <person name="Bonometti L."/>
            <person name="Westerberg I."/>
            <person name="Brannstrom I.O."/>
            <person name="Guillou S."/>
            <person name="Cros-Aarteil S."/>
            <person name="Calhoun S."/>
            <person name="Haridas S."/>
            <person name="Kuo A."/>
            <person name="Mondo S."/>
            <person name="Pangilinan J."/>
            <person name="Riley R."/>
            <person name="LaButti K."/>
            <person name="Andreopoulos B."/>
            <person name="Lipzen A."/>
            <person name="Chen C."/>
            <person name="Yan M."/>
            <person name="Daum C."/>
            <person name="Ng V."/>
            <person name="Clum A."/>
            <person name="Steindorff A."/>
            <person name="Ohm R.A."/>
            <person name="Martin F."/>
            <person name="Silar P."/>
            <person name="Natvig D.O."/>
            <person name="Lalanne C."/>
            <person name="Gautier V."/>
            <person name="Ament-Velasquez S.L."/>
            <person name="Kruys A."/>
            <person name="Hutchinson M.I."/>
            <person name="Powell A.J."/>
            <person name="Barry K."/>
            <person name="Miller A.N."/>
            <person name="Grigoriev I.V."/>
            <person name="Debuchy R."/>
            <person name="Gladieux P."/>
            <person name="Hiltunen Thoren M."/>
            <person name="Johannesson H."/>
        </authorList>
    </citation>
    <scope>NUCLEOTIDE SEQUENCE</scope>
    <source>
        <strain evidence="9">CBS 103.79</strain>
    </source>
</reference>
<dbReference type="InterPro" id="IPR017972">
    <property type="entry name" value="Cyt_P450_CS"/>
</dbReference>
<dbReference type="AlphaFoldDB" id="A0AAN6RUP9"/>
<dbReference type="PRINTS" id="PR00385">
    <property type="entry name" value="P450"/>
</dbReference>
<dbReference type="PANTHER" id="PTHR24305">
    <property type="entry name" value="CYTOCHROME P450"/>
    <property type="match status" value="1"/>
</dbReference>
<feature type="transmembrane region" description="Helical" evidence="8">
    <location>
        <begin position="6"/>
        <end position="24"/>
    </location>
</feature>
<dbReference type="InterPro" id="IPR001128">
    <property type="entry name" value="Cyt_P450"/>
</dbReference>
<evidence type="ECO:0000256" key="6">
    <source>
        <dbReference type="PIRSR" id="PIRSR602401-1"/>
    </source>
</evidence>